<feature type="domain" description="Ubiquitin-like protease family profile" evidence="4">
    <location>
        <begin position="184"/>
        <end position="412"/>
    </location>
</feature>
<evidence type="ECO:0000259" key="4">
    <source>
        <dbReference type="PROSITE" id="PS50600"/>
    </source>
</evidence>
<evidence type="ECO:0000313" key="5">
    <source>
        <dbReference type="EMBL" id="KAF1843023.1"/>
    </source>
</evidence>
<comment type="caution">
    <text evidence="5">The sequence shown here is derived from an EMBL/GenBank/DDBJ whole genome shotgun (WGS) entry which is preliminary data.</text>
</comment>
<keyword evidence="3" id="KW-0378">Hydrolase</keyword>
<dbReference type="EMBL" id="ML976617">
    <property type="protein sequence ID" value="KAF1843023.1"/>
    <property type="molecule type" value="Genomic_DNA"/>
</dbReference>
<dbReference type="GO" id="GO:0008234">
    <property type="term" value="F:cysteine-type peptidase activity"/>
    <property type="evidence" value="ECO:0007669"/>
    <property type="project" value="InterPro"/>
</dbReference>
<comment type="similarity">
    <text evidence="1">Belongs to the peptidase C48 family.</text>
</comment>
<dbReference type="GO" id="GO:0019783">
    <property type="term" value="F:ubiquitin-like protein peptidase activity"/>
    <property type="evidence" value="ECO:0007669"/>
    <property type="project" value="UniProtKB-ARBA"/>
</dbReference>
<dbReference type="GeneID" id="63849241"/>
<keyword evidence="6" id="KW-1185">Reference proteome</keyword>
<gene>
    <name evidence="5" type="ORF">K460DRAFT_356806</name>
</gene>
<keyword evidence="2" id="KW-0645">Protease</keyword>
<dbReference type="AlphaFoldDB" id="A0A9P4L6G1"/>
<dbReference type="InterPro" id="IPR038765">
    <property type="entry name" value="Papain-like_cys_pep_sf"/>
</dbReference>
<dbReference type="GO" id="GO:0006508">
    <property type="term" value="P:proteolysis"/>
    <property type="evidence" value="ECO:0007669"/>
    <property type="project" value="UniProtKB-KW"/>
</dbReference>
<dbReference type="Gene3D" id="3.40.395.10">
    <property type="entry name" value="Adenoviral Proteinase, Chain A"/>
    <property type="match status" value="1"/>
</dbReference>
<reference evidence="5" key="1">
    <citation type="submission" date="2020-01" db="EMBL/GenBank/DDBJ databases">
        <authorList>
            <consortium name="DOE Joint Genome Institute"/>
            <person name="Haridas S."/>
            <person name="Albert R."/>
            <person name="Binder M."/>
            <person name="Bloem J."/>
            <person name="Labutti K."/>
            <person name="Salamov A."/>
            <person name="Andreopoulos B."/>
            <person name="Baker S.E."/>
            <person name="Barry K."/>
            <person name="Bills G."/>
            <person name="Bluhm B.H."/>
            <person name="Cannon C."/>
            <person name="Castanera R."/>
            <person name="Culley D.E."/>
            <person name="Daum C."/>
            <person name="Ezra D."/>
            <person name="Gonzalez J.B."/>
            <person name="Henrissat B."/>
            <person name="Kuo A."/>
            <person name="Liang C."/>
            <person name="Lipzen A."/>
            <person name="Lutzoni F."/>
            <person name="Magnuson J."/>
            <person name="Mondo S."/>
            <person name="Nolan M."/>
            <person name="Ohm R."/>
            <person name="Pangilinan J."/>
            <person name="Park H.-J."/>
            <person name="Ramirez L."/>
            <person name="Alfaro M."/>
            <person name="Sun H."/>
            <person name="Tritt A."/>
            <person name="Yoshinaga Y."/>
            <person name="Zwiers L.-H."/>
            <person name="Turgeon B.G."/>
            <person name="Goodwin S.B."/>
            <person name="Spatafora J.W."/>
            <person name="Crous P.W."/>
            <person name="Grigoriev I.V."/>
        </authorList>
    </citation>
    <scope>NUCLEOTIDE SEQUENCE</scope>
    <source>
        <strain evidence="5">CBS 394.84</strain>
    </source>
</reference>
<dbReference type="OrthoDB" id="3798225at2759"/>
<evidence type="ECO:0000256" key="1">
    <source>
        <dbReference type="ARBA" id="ARBA00005234"/>
    </source>
</evidence>
<sequence>MILISGNHHHSNIEALDLTATIIPNPSHPTMTELRVTLSLEDKRRTVLNYGLISSSEFHGSHENSLEDTPERIAIDNLQTLTHYHFKRKGSVQHEYYAKIVTVNDETPERDCHTDDWSKAESWSDRKRRNSFDVLTIDRYVESSSKNIPDTGNERREITIKYPLLDFSTPNASSEAIWFEDSACQVSEESFCRITQPGDWFDDEIITASFAILDRMLSCNKQRIALLDPWSANGLYKYQHEVGNLPLTDYMITEKCRDKDFIIIPISDGFSNMRETGIDDEKRRKLEDNMREEGYTEEMIASIMQSDVQYGDEEDKLGSHWSVLIVDCRGASLKGVYFDSFSPNGYKPSIEVAIDALEGLSKSLAHEQAGTYHQKPTFTIDQNAPNQGTDNACTADKNGACGAFVWAISKEFVQYIIECREDSVRQKKHIPIVIALPEGFKRRWQWDSSHTRRTIRNLIERECRVRMYLYNTHTWFDYMGIQGCKTALATRGLPEDWFWDPYQESSKFE</sequence>
<accession>A0A9P4L6G1</accession>
<protein>
    <recommendedName>
        <fullName evidence="4">Ubiquitin-like protease family profile domain-containing protein</fullName>
    </recommendedName>
</protein>
<dbReference type="Proteomes" id="UP000800039">
    <property type="component" value="Unassembled WGS sequence"/>
</dbReference>
<evidence type="ECO:0000256" key="2">
    <source>
        <dbReference type="ARBA" id="ARBA00022670"/>
    </source>
</evidence>
<proteinExistence type="inferred from homology"/>
<evidence type="ECO:0000313" key="6">
    <source>
        <dbReference type="Proteomes" id="UP000800039"/>
    </source>
</evidence>
<dbReference type="RefSeq" id="XP_040785586.1">
    <property type="nucleotide sequence ID" value="XM_040931989.1"/>
</dbReference>
<evidence type="ECO:0000256" key="3">
    <source>
        <dbReference type="ARBA" id="ARBA00022801"/>
    </source>
</evidence>
<dbReference type="InterPro" id="IPR003653">
    <property type="entry name" value="Peptidase_C48_C"/>
</dbReference>
<dbReference type="PROSITE" id="PS50600">
    <property type="entry name" value="ULP_PROTEASE"/>
    <property type="match status" value="1"/>
</dbReference>
<name>A0A9P4L6G1_9PLEO</name>
<organism evidence="5 6">
    <name type="scientific">Cucurbitaria berberidis CBS 394.84</name>
    <dbReference type="NCBI Taxonomy" id="1168544"/>
    <lineage>
        <taxon>Eukaryota</taxon>
        <taxon>Fungi</taxon>
        <taxon>Dikarya</taxon>
        <taxon>Ascomycota</taxon>
        <taxon>Pezizomycotina</taxon>
        <taxon>Dothideomycetes</taxon>
        <taxon>Pleosporomycetidae</taxon>
        <taxon>Pleosporales</taxon>
        <taxon>Pleosporineae</taxon>
        <taxon>Cucurbitariaceae</taxon>
        <taxon>Cucurbitaria</taxon>
    </lineage>
</organism>
<dbReference type="SUPFAM" id="SSF54001">
    <property type="entry name" value="Cysteine proteinases"/>
    <property type="match status" value="1"/>
</dbReference>